<evidence type="ECO:0000256" key="4">
    <source>
        <dbReference type="ARBA" id="ARBA00022741"/>
    </source>
</evidence>
<feature type="region of interest" description="Disordered" evidence="16">
    <location>
        <begin position="183"/>
        <end position="212"/>
    </location>
</feature>
<evidence type="ECO:0000256" key="2">
    <source>
        <dbReference type="ARBA" id="ARBA00022679"/>
    </source>
</evidence>
<dbReference type="Proteomes" id="UP001497382">
    <property type="component" value="Unassembled WGS sequence"/>
</dbReference>
<feature type="active site" description="Proton acceptor" evidence="12">
    <location>
        <position position="359"/>
    </location>
</feature>
<keyword evidence="8 11" id="KW-0829">Tyrosine-protein kinase</keyword>
<feature type="domain" description="Protein kinase" evidence="17">
    <location>
        <begin position="232"/>
        <end position="508"/>
    </location>
</feature>
<evidence type="ECO:0000256" key="12">
    <source>
        <dbReference type="PIRSR" id="PIRSR037281-1"/>
    </source>
</evidence>
<dbReference type="GO" id="GO:0005634">
    <property type="term" value="C:nucleus"/>
    <property type="evidence" value="ECO:0007669"/>
    <property type="project" value="UniProtKB-SubCell"/>
</dbReference>
<evidence type="ECO:0000256" key="13">
    <source>
        <dbReference type="PIRSR" id="PIRSR037281-2"/>
    </source>
</evidence>
<dbReference type="PROSITE" id="PS50011">
    <property type="entry name" value="PROTEIN_KINASE_DOM"/>
    <property type="match status" value="1"/>
</dbReference>
<accession>A0AAV1YW35</accession>
<gene>
    <name evidence="18" type="ORF">LARSCL_LOCUS847</name>
</gene>
<proteinExistence type="inferred from homology"/>
<dbReference type="InterPro" id="IPR000719">
    <property type="entry name" value="Prot_kinase_dom"/>
</dbReference>
<dbReference type="GO" id="GO:0000278">
    <property type="term" value="P:mitotic cell cycle"/>
    <property type="evidence" value="ECO:0007669"/>
    <property type="project" value="InterPro"/>
</dbReference>
<evidence type="ECO:0000256" key="10">
    <source>
        <dbReference type="ARBA" id="ARBA00037982"/>
    </source>
</evidence>
<dbReference type="Gene3D" id="1.10.510.10">
    <property type="entry name" value="Transferase(Phosphotransferase) domain 1"/>
    <property type="match status" value="1"/>
</dbReference>
<evidence type="ECO:0000256" key="8">
    <source>
        <dbReference type="ARBA" id="ARBA00023137"/>
    </source>
</evidence>
<dbReference type="Pfam" id="PF00069">
    <property type="entry name" value="Pkinase"/>
    <property type="match status" value="1"/>
</dbReference>
<comment type="similarity">
    <text evidence="10">Belongs to the protein kinase superfamily. Ser/Thr protein kinase family. GCN2 subfamily.</text>
</comment>
<keyword evidence="9 11" id="KW-0539">Nucleus</keyword>
<dbReference type="EMBL" id="CAXIEN010000004">
    <property type="protein sequence ID" value="CAL1262192.1"/>
    <property type="molecule type" value="Genomic_DNA"/>
</dbReference>
<reference evidence="18 19" key="1">
    <citation type="submission" date="2024-04" db="EMBL/GenBank/DDBJ databases">
        <authorList>
            <person name="Rising A."/>
            <person name="Reimegard J."/>
            <person name="Sonavane S."/>
            <person name="Akerstrom W."/>
            <person name="Nylinder S."/>
            <person name="Hedman E."/>
            <person name="Kallberg Y."/>
        </authorList>
    </citation>
    <scope>NUCLEOTIDE SEQUENCE [LARGE SCALE GENOMIC DNA]</scope>
</reference>
<keyword evidence="6 11" id="KW-0067">ATP-binding</keyword>
<feature type="compositionally biased region" description="Polar residues" evidence="16">
    <location>
        <begin position="42"/>
        <end position="65"/>
    </location>
</feature>
<evidence type="ECO:0000313" key="19">
    <source>
        <dbReference type="Proteomes" id="UP001497382"/>
    </source>
</evidence>
<dbReference type="EC" id="2.7.10.2" evidence="11"/>
<keyword evidence="2 11" id="KW-0808">Transferase</keyword>
<keyword evidence="7 14" id="KW-0460">Magnesium</keyword>
<dbReference type="PROSITE" id="PS00108">
    <property type="entry name" value="PROTEIN_KINASE_ST"/>
    <property type="match status" value="1"/>
</dbReference>
<comment type="caution">
    <text evidence="18">The sequence shown here is derived from an EMBL/GenBank/DDBJ whole genome shotgun (WGS) entry which is preliminary data.</text>
</comment>
<name>A0AAV1YW35_9ARAC</name>
<dbReference type="InterPro" id="IPR011009">
    <property type="entry name" value="Kinase-like_dom_sf"/>
</dbReference>
<keyword evidence="5 11" id="KW-0418">Kinase</keyword>
<evidence type="ECO:0000313" key="18">
    <source>
        <dbReference type="EMBL" id="CAL1262192.1"/>
    </source>
</evidence>
<comment type="similarity">
    <text evidence="11">Belongs to the protein kinase superfamily. Ser/Thr protein kinase family. WEE1 subfamily.</text>
</comment>
<comment type="cofactor">
    <cofactor evidence="14">
        <name>Mg(2+)</name>
        <dbReference type="ChEBI" id="CHEBI:18420"/>
    </cofactor>
    <text evidence="14">Binds 2 magnesium ions per subunit.</text>
</comment>
<dbReference type="GO" id="GO:0005524">
    <property type="term" value="F:ATP binding"/>
    <property type="evidence" value="ECO:0007669"/>
    <property type="project" value="UniProtKB-UniRule"/>
</dbReference>
<evidence type="ECO:0000256" key="1">
    <source>
        <dbReference type="ARBA" id="ARBA00004123"/>
    </source>
</evidence>
<dbReference type="AlphaFoldDB" id="A0AAV1YW35"/>
<feature type="binding site" evidence="14">
    <location>
        <position position="400"/>
    </location>
    <ligand>
        <name>Mg(2+)</name>
        <dbReference type="ChEBI" id="CHEBI:18420"/>
        <label>1</label>
    </ligand>
</feature>
<comment type="catalytic activity">
    <reaction evidence="11">
        <text>L-tyrosyl-[protein] + ATP = O-phospho-L-tyrosyl-[protein] + ADP + H(+)</text>
        <dbReference type="Rhea" id="RHEA:10596"/>
        <dbReference type="Rhea" id="RHEA-COMP:10136"/>
        <dbReference type="Rhea" id="RHEA-COMP:20101"/>
        <dbReference type="ChEBI" id="CHEBI:15378"/>
        <dbReference type="ChEBI" id="CHEBI:30616"/>
        <dbReference type="ChEBI" id="CHEBI:46858"/>
        <dbReference type="ChEBI" id="CHEBI:61978"/>
        <dbReference type="ChEBI" id="CHEBI:456216"/>
        <dbReference type="EC" id="2.7.10.2"/>
    </reaction>
</comment>
<dbReference type="InterPro" id="IPR017164">
    <property type="entry name" value="Wee1-like_protein_kinase"/>
</dbReference>
<evidence type="ECO:0000256" key="16">
    <source>
        <dbReference type="SAM" id="MobiDB-lite"/>
    </source>
</evidence>
<dbReference type="InterPro" id="IPR017441">
    <property type="entry name" value="Protein_kinase_ATP_BS"/>
</dbReference>
<evidence type="ECO:0000256" key="9">
    <source>
        <dbReference type="ARBA" id="ARBA00023242"/>
    </source>
</evidence>
<dbReference type="PIRSF" id="PIRSF037281">
    <property type="entry name" value="Wee1-like_protein_kinase"/>
    <property type="match status" value="1"/>
</dbReference>
<evidence type="ECO:0000256" key="15">
    <source>
        <dbReference type="PROSITE-ProRule" id="PRU10141"/>
    </source>
</evidence>
<organism evidence="18 19">
    <name type="scientific">Larinioides sclopetarius</name>
    <dbReference type="NCBI Taxonomy" id="280406"/>
    <lineage>
        <taxon>Eukaryota</taxon>
        <taxon>Metazoa</taxon>
        <taxon>Ecdysozoa</taxon>
        <taxon>Arthropoda</taxon>
        <taxon>Chelicerata</taxon>
        <taxon>Arachnida</taxon>
        <taxon>Araneae</taxon>
        <taxon>Araneomorphae</taxon>
        <taxon>Entelegynae</taxon>
        <taxon>Araneoidea</taxon>
        <taxon>Araneidae</taxon>
        <taxon>Larinioides</taxon>
    </lineage>
</organism>
<evidence type="ECO:0000256" key="7">
    <source>
        <dbReference type="ARBA" id="ARBA00022842"/>
    </source>
</evidence>
<evidence type="ECO:0000256" key="14">
    <source>
        <dbReference type="PIRSR" id="PIRSR037281-3"/>
    </source>
</evidence>
<dbReference type="FunFam" id="1.10.510.10:FF:000989">
    <property type="entry name" value="Wee1-like protein kinase"/>
    <property type="match status" value="1"/>
</dbReference>
<dbReference type="GO" id="GO:0004715">
    <property type="term" value="F:non-membrane spanning protein tyrosine kinase activity"/>
    <property type="evidence" value="ECO:0007669"/>
    <property type="project" value="UniProtKB-UniRule"/>
</dbReference>
<evidence type="ECO:0000256" key="5">
    <source>
        <dbReference type="ARBA" id="ARBA00022777"/>
    </source>
</evidence>
<dbReference type="FunFam" id="3.30.200.20:FF:000115">
    <property type="entry name" value="Wee1-like kinase 2"/>
    <property type="match status" value="1"/>
</dbReference>
<evidence type="ECO:0000259" key="17">
    <source>
        <dbReference type="PROSITE" id="PS50011"/>
    </source>
</evidence>
<protein>
    <recommendedName>
        <fullName evidence="11">Wee1-like protein kinase</fullName>
        <ecNumber evidence="11">2.7.10.2</ecNumber>
    </recommendedName>
</protein>
<dbReference type="PROSITE" id="PS00107">
    <property type="entry name" value="PROTEIN_KINASE_ATP"/>
    <property type="match status" value="1"/>
</dbReference>
<dbReference type="InterPro" id="IPR050339">
    <property type="entry name" value="CC_SR_Kinase"/>
</dbReference>
<evidence type="ECO:0000256" key="11">
    <source>
        <dbReference type="PIRNR" id="PIRNR037281"/>
    </source>
</evidence>
<sequence length="571" mass="64713">MMMSPGSPFAADDDDHIIKQLIFSDSEEADDHGDDSVPPTALYTSSPVKTADSSPIETNTSLSSASDEDRLNSSTDSVVNMNVRMRRPVLRQIRSNDEDNTPPYRKVRALRLFGSPKSPKTLLKRSELSTVECNRTKTRLFATDKNHNLLHVRSTPITFRSPQLEANINPFYYSDVLPTLGKRRRDDSGLNETSLNESSEKSDNELENEIQPTKRIHLRDSATLPSRYESEFLEIEEIGSGMFGSVYKCIHRLDGCLYAIKKLKKPLKGTSDERAALKEVYAHAVLDHHKHVVRYYCAWAEDGHMLIQNEYCNGGTLAQAIEEKVKKNERFPETDVKRILLHIAQGLRYIHSLNLAHLDIKPGNIFIAKKQRRVPISPNSSDDGFEEDEYEDELTYKIGDLGHVTSTAKVPEALEEGDCRYMPAELLQDNYNYLPKADIFALGLTIYEVCDGGPLPKNGDEWHAIREGHLPYLPYYSKELNALLKQMIHPDPEQRPTSSALVHNHTLVPYGQKTKEQLQKELTAEQQKNHLLAMQLQVATELNQLNDECNKRRVTRLVGGKVNRSSSVTIF</sequence>
<dbReference type="GO" id="GO:0000287">
    <property type="term" value="F:magnesium ion binding"/>
    <property type="evidence" value="ECO:0007669"/>
    <property type="project" value="InterPro"/>
</dbReference>
<keyword evidence="19" id="KW-1185">Reference proteome</keyword>
<dbReference type="SUPFAM" id="SSF56112">
    <property type="entry name" value="Protein kinase-like (PK-like)"/>
    <property type="match status" value="1"/>
</dbReference>
<feature type="binding site" evidence="13">
    <location>
        <position position="261"/>
    </location>
    <ligand>
        <name>ATP</name>
        <dbReference type="ChEBI" id="CHEBI:30616"/>
    </ligand>
</feature>
<dbReference type="PANTHER" id="PTHR11042">
    <property type="entry name" value="EUKARYOTIC TRANSLATION INITIATION FACTOR 2-ALPHA KINASE EIF2-ALPHA KINASE -RELATED"/>
    <property type="match status" value="1"/>
</dbReference>
<dbReference type="PANTHER" id="PTHR11042:SF185">
    <property type="entry name" value="WEE1-LIKE PROTEIN KINASE"/>
    <property type="match status" value="1"/>
</dbReference>
<feature type="region of interest" description="Disordered" evidence="16">
    <location>
        <begin position="1"/>
        <end position="76"/>
    </location>
</feature>
<feature type="binding site" evidence="14">
    <location>
        <position position="364"/>
    </location>
    <ligand>
        <name>Mg(2+)</name>
        <dbReference type="ChEBI" id="CHEBI:18420"/>
        <label>1</label>
    </ligand>
</feature>
<evidence type="ECO:0000256" key="3">
    <source>
        <dbReference type="ARBA" id="ARBA00022723"/>
    </source>
</evidence>
<dbReference type="InterPro" id="IPR008271">
    <property type="entry name" value="Ser/Thr_kinase_AS"/>
</dbReference>
<comment type="subcellular location">
    <subcellularLocation>
        <location evidence="1 11">Nucleus</location>
    </subcellularLocation>
</comment>
<dbReference type="SMART" id="SM00220">
    <property type="entry name" value="S_TKc"/>
    <property type="match status" value="1"/>
</dbReference>
<keyword evidence="4 11" id="KW-0547">Nucleotide-binding</keyword>
<evidence type="ECO:0000256" key="6">
    <source>
        <dbReference type="ARBA" id="ARBA00022840"/>
    </source>
</evidence>
<feature type="binding site" evidence="15">
    <location>
        <position position="262"/>
    </location>
    <ligand>
        <name>ATP</name>
        <dbReference type="ChEBI" id="CHEBI:30616"/>
    </ligand>
</feature>
<feature type="binding site" evidence="13">
    <location>
        <begin position="238"/>
        <end position="246"/>
    </location>
    <ligand>
        <name>ATP</name>
        <dbReference type="ChEBI" id="CHEBI:30616"/>
    </ligand>
</feature>
<dbReference type="GO" id="GO:0005737">
    <property type="term" value="C:cytoplasm"/>
    <property type="evidence" value="ECO:0007669"/>
    <property type="project" value="TreeGrafter"/>
</dbReference>
<keyword evidence="3 11" id="KW-0479">Metal-binding</keyword>
<dbReference type="Gene3D" id="3.30.200.20">
    <property type="entry name" value="Phosphorylase Kinase, domain 1"/>
    <property type="match status" value="1"/>
</dbReference>